<dbReference type="WBParaSite" id="HCON_00192140-00001">
    <property type="protein sequence ID" value="HCON_00192140-00001"/>
    <property type="gene ID" value="HCON_00192140"/>
</dbReference>
<dbReference type="Gene3D" id="3.80.20.20">
    <property type="entry name" value="Receptor L-domain"/>
    <property type="match status" value="1"/>
</dbReference>
<evidence type="ECO:0000259" key="3">
    <source>
        <dbReference type="Pfam" id="PF01030"/>
    </source>
</evidence>
<protein>
    <submittedName>
        <fullName evidence="5">Recep_L_domain domain-containing protein</fullName>
    </submittedName>
</protein>
<keyword evidence="1" id="KW-0812">Transmembrane</keyword>
<feature type="chain" id="PRO_5035446783" evidence="2">
    <location>
        <begin position="21"/>
        <end position="466"/>
    </location>
</feature>
<keyword evidence="2" id="KW-0732">Signal</keyword>
<dbReference type="Pfam" id="PF01030">
    <property type="entry name" value="Recep_L_domain"/>
    <property type="match status" value="1"/>
</dbReference>
<accession>A0A7I4Z651</accession>
<evidence type="ECO:0000313" key="5">
    <source>
        <dbReference type="WBParaSite" id="HCON_00192140-00001"/>
    </source>
</evidence>
<keyword evidence="1" id="KW-0472">Membrane</keyword>
<dbReference type="OrthoDB" id="5860819at2759"/>
<organism evidence="4 5">
    <name type="scientific">Haemonchus contortus</name>
    <name type="common">Barber pole worm</name>
    <dbReference type="NCBI Taxonomy" id="6289"/>
    <lineage>
        <taxon>Eukaryota</taxon>
        <taxon>Metazoa</taxon>
        <taxon>Ecdysozoa</taxon>
        <taxon>Nematoda</taxon>
        <taxon>Chromadorea</taxon>
        <taxon>Rhabditida</taxon>
        <taxon>Rhabditina</taxon>
        <taxon>Rhabditomorpha</taxon>
        <taxon>Strongyloidea</taxon>
        <taxon>Trichostrongylidae</taxon>
        <taxon>Haemonchus</taxon>
    </lineage>
</organism>
<sequence>FDQFVSMNFIPFLLVTIVETKKSDKCSDYNFYTGDTQNFIKQCSKRATLSFDYDTPVISASKFNDDDFNIFFSKLRKFEVCIRVQNTKLRRLAFPAIRERADARCPKALAAIVIRDNPFLEEIVFGDSNNVRAVAIPTLMVRGNRKLSNETINRLNALKAGARASKRNSIQAFGECSVPNPLRNLSDLIGCEWLHGDIKIDRNQRDLLPPQNIDFLRNLREQRTPTWLCQNEIINNSNLCIHEDFEKFLSSRIENLNMTISENCEVVCSGGVVTLDYIVSTIAGHHCAIIRGDVIIRNWTGDASVLQGLRSVRKILGELRLEGNLQLKKVDFLTGLEEIDVGSNAKSAGVIIKDNPMLEEVQLVSLKKVISHEDIAVIIENNPKLTADLDEWYEVAGGENRTKLLLTYSEVHDGAGIVPLLIKITAAFVFVLVLVLTVYWFGWGTRWHKFSGLVPDNAKTPVVTRH</sequence>
<dbReference type="PANTHER" id="PTHR21662:SF5">
    <property type="entry name" value="RECEPTOR L-DOMAIN DOMAIN-CONTAINING PROTEIN"/>
    <property type="match status" value="1"/>
</dbReference>
<dbReference type="InterPro" id="IPR000494">
    <property type="entry name" value="Rcpt_L-dom"/>
</dbReference>
<feature type="transmembrane region" description="Helical" evidence="1">
    <location>
        <begin position="420"/>
        <end position="441"/>
    </location>
</feature>
<dbReference type="Proteomes" id="UP000025227">
    <property type="component" value="Unplaced"/>
</dbReference>
<evidence type="ECO:0000313" key="4">
    <source>
        <dbReference type="Proteomes" id="UP000025227"/>
    </source>
</evidence>
<proteinExistence type="predicted"/>
<name>A0A7I4Z651_HAECO</name>
<evidence type="ECO:0000256" key="1">
    <source>
        <dbReference type="SAM" id="Phobius"/>
    </source>
</evidence>
<dbReference type="AlphaFoldDB" id="A0A7I4Z651"/>
<dbReference type="InterPro" id="IPR036941">
    <property type="entry name" value="Rcpt_L-dom_sf"/>
</dbReference>
<dbReference type="InterPro" id="IPR053079">
    <property type="entry name" value="SPS2_domain"/>
</dbReference>
<evidence type="ECO:0000256" key="2">
    <source>
        <dbReference type="SAM" id="SignalP"/>
    </source>
</evidence>
<dbReference type="SUPFAM" id="SSF52058">
    <property type="entry name" value="L domain-like"/>
    <property type="match status" value="1"/>
</dbReference>
<feature type="domain" description="Receptor L-domain" evidence="3">
    <location>
        <begin position="286"/>
        <end position="387"/>
    </location>
</feature>
<reference evidence="5" key="1">
    <citation type="submission" date="2020-12" db="UniProtKB">
        <authorList>
            <consortium name="WormBaseParasite"/>
        </authorList>
    </citation>
    <scope>IDENTIFICATION</scope>
    <source>
        <strain evidence="5">MHco3</strain>
    </source>
</reference>
<feature type="signal peptide" evidence="2">
    <location>
        <begin position="1"/>
        <end position="20"/>
    </location>
</feature>
<keyword evidence="4" id="KW-1185">Reference proteome</keyword>
<keyword evidence="1" id="KW-1133">Transmembrane helix</keyword>
<dbReference type="PANTHER" id="PTHR21662">
    <property type="entry name" value="RECEPTOR PROTEIN-TYROSINE KINASE"/>
    <property type="match status" value="1"/>
</dbReference>